<gene>
    <name evidence="1" type="ORF">D1164_01695</name>
</gene>
<keyword evidence="2" id="KW-1185">Reference proteome</keyword>
<dbReference type="InterPro" id="IPR036388">
    <property type="entry name" value="WH-like_DNA-bd_sf"/>
</dbReference>
<reference evidence="1 2" key="1">
    <citation type="journal article" date="2015" name="Int. J. Syst. Evol. Microbiol.">
        <title>Mariniphaga sediminis sp. nov., isolated from coastal sediment.</title>
        <authorList>
            <person name="Wang F.Q."/>
            <person name="Shen Q.Y."/>
            <person name="Chen G.J."/>
            <person name="Du Z.J."/>
        </authorList>
    </citation>
    <scope>NUCLEOTIDE SEQUENCE [LARGE SCALE GENOMIC DNA]</scope>
    <source>
        <strain evidence="1 2">SY21</strain>
    </source>
</reference>
<organism evidence="1 2">
    <name type="scientific">Mariniphaga sediminis</name>
    <dbReference type="NCBI Taxonomy" id="1628158"/>
    <lineage>
        <taxon>Bacteria</taxon>
        <taxon>Pseudomonadati</taxon>
        <taxon>Bacteroidota</taxon>
        <taxon>Bacteroidia</taxon>
        <taxon>Marinilabiliales</taxon>
        <taxon>Prolixibacteraceae</taxon>
        <taxon>Mariniphaga</taxon>
    </lineage>
</organism>
<dbReference type="EMBL" id="QWET01000001">
    <property type="protein sequence ID" value="RIH67310.1"/>
    <property type="molecule type" value="Genomic_DNA"/>
</dbReference>
<dbReference type="OrthoDB" id="9807907at2"/>
<evidence type="ECO:0000313" key="1">
    <source>
        <dbReference type="EMBL" id="RIH67310.1"/>
    </source>
</evidence>
<comment type="caution">
    <text evidence="1">The sequence shown here is derived from an EMBL/GenBank/DDBJ whole genome shotgun (WGS) entry which is preliminary data.</text>
</comment>
<proteinExistence type="predicted"/>
<dbReference type="Gene3D" id="1.10.10.10">
    <property type="entry name" value="Winged helix-like DNA-binding domain superfamily/Winged helix DNA-binding domain"/>
    <property type="match status" value="1"/>
</dbReference>
<name>A0A399DC06_9BACT</name>
<dbReference type="InterPro" id="IPR036390">
    <property type="entry name" value="WH_DNA-bd_sf"/>
</dbReference>
<accession>A0A399DC06</accession>
<sequence>MSACCSDHFSTVYSQISLTTRQQQILALIRNNPAISRTEMVQKLKINESAIQKHLGSLKKKEV</sequence>
<dbReference type="Pfam" id="PF13412">
    <property type="entry name" value="HTH_24"/>
    <property type="match status" value="1"/>
</dbReference>
<dbReference type="SUPFAM" id="SSF46785">
    <property type="entry name" value="Winged helix' DNA-binding domain"/>
    <property type="match status" value="1"/>
</dbReference>
<dbReference type="AlphaFoldDB" id="A0A399DC06"/>
<protein>
    <submittedName>
        <fullName evidence="1">Winged helix-turn-helix transcriptional regulator</fullName>
    </submittedName>
</protein>
<dbReference type="Proteomes" id="UP000266441">
    <property type="component" value="Unassembled WGS sequence"/>
</dbReference>
<evidence type="ECO:0000313" key="2">
    <source>
        <dbReference type="Proteomes" id="UP000266441"/>
    </source>
</evidence>